<feature type="domain" description="N-acetyltransferase" evidence="2">
    <location>
        <begin position="5"/>
        <end position="145"/>
    </location>
</feature>
<dbReference type="AlphaFoldDB" id="A8FWV1"/>
<dbReference type="Pfam" id="PF00583">
    <property type="entry name" value="Acetyltransf_1"/>
    <property type="match status" value="1"/>
</dbReference>
<dbReference type="KEGG" id="sse:Ssed_2717"/>
<dbReference type="Gene3D" id="3.40.630.30">
    <property type="match status" value="1"/>
</dbReference>
<dbReference type="GO" id="GO:0008080">
    <property type="term" value="F:N-acetyltransferase activity"/>
    <property type="evidence" value="ECO:0007669"/>
    <property type="project" value="InterPro"/>
</dbReference>
<evidence type="ECO:0000259" key="2">
    <source>
        <dbReference type="PROSITE" id="PS51186"/>
    </source>
</evidence>
<dbReference type="SUPFAM" id="SSF55729">
    <property type="entry name" value="Acyl-CoA N-acyltransferases (Nat)"/>
    <property type="match status" value="1"/>
</dbReference>
<organism evidence="3 4">
    <name type="scientific">Shewanella sediminis (strain HAW-EB3)</name>
    <dbReference type="NCBI Taxonomy" id="425104"/>
    <lineage>
        <taxon>Bacteria</taxon>
        <taxon>Pseudomonadati</taxon>
        <taxon>Pseudomonadota</taxon>
        <taxon>Gammaproteobacteria</taxon>
        <taxon>Alteromonadales</taxon>
        <taxon>Shewanellaceae</taxon>
        <taxon>Shewanella</taxon>
    </lineage>
</organism>
<dbReference type="CDD" id="cd04301">
    <property type="entry name" value="NAT_SF"/>
    <property type="match status" value="1"/>
</dbReference>
<dbReference type="PANTHER" id="PTHR13947">
    <property type="entry name" value="GNAT FAMILY N-ACETYLTRANSFERASE"/>
    <property type="match status" value="1"/>
</dbReference>
<dbReference type="EMBL" id="CP000821">
    <property type="protein sequence ID" value="ABV37324.1"/>
    <property type="molecule type" value="Genomic_DNA"/>
</dbReference>
<dbReference type="Proteomes" id="UP000002015">
    <property type="component" value="Chromosome"/>
</dbReference>
<dbReference type="PROSITE" id="PS51186">
    <property type="entry name" value="GNAT"/>
    <property type="match status" value="1"/>
</dbReference>
<dbReference type="STRING" id="425104.Ssed_2717"/>
<reference evidence="3 4" key="1">
    <citation type="submission" date="2007-08" db="EMBL/GenBank/DDBJ databases">
        <title>Complete sequence of Shewanella sediminis HAW-EB3.</title>
        <authorList>
            <consortium name="US DOE Joint Genome Institute"/>
            <person name="Copeland A."/>
            <person name="Lucas S."/>
            <person name="Lapidus A."/>
            <person name="Barry K."/>
            <person name="Glavina del Rio T."/>
            <person name="Dalin E."/>
            <person name="Tice H."/>
            <person name="Pitluck S."/>
            <person name="Chertkov O."/>
            <person name="Brettin T."/>
            <person name="Bruce D."/>
            <person name="Detter J.C."/>
            <person name="Han C."/>
            <person name="Schmutz J."/>
            <person name="Larimer F."/>
            <person name="Land M."/>
            <person name="Hauser L."/>
            <person name="Kyrpides N."/>
            <person name="Kim E."/>
            <person name="Zhao J.-S."/>
            <person name="Richardson P."/>
        </authorList>
    </citation>
    <scope>NUCLEOTIDE SEQUENCE [LARGE SCALE GENOMIC DNA]</scope>
    <source>
        <strain evidence="3 4">HAW-EB3</strain>
    </source>
</reference>
<keyword evidence="1 3" id="KW-0808">Transferase</keyword>
<dbReference type="HOGENOM" id="CLU_115862_2_1_6"/>
<name>A8FWV1_SHESH</name>
<evidence type="ECO:0000313" key="4">
    <source>
        <dbReference type="Proteomes" id="UP000002015"/>
    </source>
</evidence>
<sequence>MEYQLKVELSVSPSEEELKAIGDGIAAFNEPFLPNDGAFDSGFRFALIVRNDSGDIVGGIQASVVWSYCVLELLWLSEGMRGSGVGSKLMHQLEDFAKEKGLSQIRTETLDFQAKPFYEKLGYRVYGELENIPKGHTTYFLAKNL</sequence>
<protein>
    <submittedName>
        <fullName evidence="3">Acetyltransferase</fullName>
    </submittedName>
</protein>
<dbReference type="eggNOG" id="COG0456">
    <property type="taxonomic scope" value="Bacteria"/>
</dbReference>
<keyword evidence="4" id="KW-1185">Reference proteome</keyword>
<evidence type="ECO:0000256" key="1">
    <source>
        <dbReference type="ARBA" id="ARBA00022679"/>
    </source>
</evidence>
<evidence type="ECO:0000313" key="3">
    <source>
        <dbReference type="EMBL" id="ABV37324.1"/>
    </source>
</evidence>
<accession>A8FWV1</accession>
<dbReference type="InterPro" id="IPR016181">
    <property type="entry name" value="Acyl_CoA_acyltransferase"/>
</dbReference>
<gene>
    <name evidence="3" type="ordered locus">Ssed_2717</name>
</gene>
<dbReference type="PANTHER" id="PTHR13947:SF37">
    <property type="entry name" value="LD18367P"/>
    <property type="match status" value="1"/>
</dbReference>
<dbReference type="InterPro" id="IPR000182">
    <property type="entry name" value="GNAT_dom"/>
</dbReference>
<dbReference type="InterPro" id="IPR050769">
    <property type="entry name" value="NAT_camello-type"/>
</dbReference>
<proteinExistence type="predicted"/>